<evidence type="ECO:0000259" key="8">
    <source>
        <dbReference type="PROSITE" id="PS50929"/>
    </source>
</evidence>
<dbReference type="Gene3D" id="3.40.50.300">
    <property type="entry name" value="P-loop containing nucleotide triphosphate hydrolases"/>
    <property type="match status" value="1"/>
</dbReference>
<feature type="domain" description="ABC transporter" evidence="7">
    <location>
        <begin position="354"/>
        <end position="585"/>
    </location>
</feature>
<evidence type="ECO:0000313" key="10">
    <source>
        <dbReference type="Proteomes" id="UP001500665"/>
    </source>
</evidence>
<dbReference type="SUPFAM" id="SSF52540">
    <property type="entry name" value="P-loop containing nucleoside triphosphate hydrolases"/>
    <property type="match status" value="1"/>
</dbReference>
<feature type="transmembrane region" description="Helical" evidence="6">
    <location>
        <begin position="160"/>
        <end position="178"/>
    </location>
</feature>
<dbReference type="InterPro" id="IPR027417">
    <property type="entry name" value="P-loop_NTPase"/>
</dbReference>
<evidence type="ECO:0000256" key="1">
    <source>
        <dbReference type="ARBA" id="ARBA00004651"/>
    </source>
</evidence>
<dbReference type="PROSITE" id="PS50893">
    <property type="entry name" value="ABC_TRANSPORTER_2"/>
    <property type="match status" value="1"/>
</dbReference>
<dbReference type="EMBL" id="BAAAHH010000061">
    <property type="protein sequence ID" value="GAA0969033.1"/>
    <property type="molecule type" value="Genomic_DNA"/>
</dbReference>
<feature type="transmembrane region" description="Helical" evidence="6">
    <location>
        <begin position="83"/>
        <end position="101"/>
    </location>
</feature>
<name>A0ABN1S148_9ACTN</name>
<dbReference type="Proteomes" id="UP001500665">
    <property type="component" value="Unassembled WGS sequence"/>
</dbReference>
<feature type="transmembrane region" description="Helical" evidence="6">
    <location>
        <begin position="47"/>
        <end position="71"/>
    </location>
</feature>
<feature type="domain" description="ABC transmembrane type-1" evidence="8">
    <location>
        <begin position="50"/>
        <end position="327"/>
    </location>
</feature>
<feature type="region of interest" description="Disordered" evidence="5">
    <location>
        <begin position="465"/>
        <end position="486"/>
    </location>
</feature>
<dbReference type="PANTHER" id="PTHR43394:SF1">
    <property type="entry name" value="ATP-BINDING CASSETTE SUB-FAMILY B MEMBER 10, MITOCHONDRIAL"/>
    <property type="match status" value="1"/>
</dbReference>
<protein>
    <submittedName>
        <fullName evidence="9">ABC transporter ATP-binding protein</fullName>
    </submittedName>
</protein>
<accession>A0ABN1S148</accession>
<gene>
    <name evidence="9" type="ORF">GCM10009550_75300</name>
</gene>
<proteinExistence type="predicted"/>
<keyword evidence="9" id="KW-0547">Nucleotide-binding</keyword>
<keyword evidence="3 6" id="KW-1133">Transmembrane helix</keyword>
<dbReference type="InterPro" id="IPR011527">
    <property type="entry name" value="ABC1_TM_dom"/>
</dbReference>
<evidence type="ECO:0000313" key="9">
    <source>
        <dbReference type="EMBL" id="GAA0969033.1"/>
    </source>
</evidence>
<feature type="transmembrane region" description="Helical" evidence="6">
    <location>
        <begin position="184"/>
        <end position="206"/>
    </location>
</feature>
<organism evidence="9 10">
    <name type="scientific">Actinocorallia libanotica</name>
    <dbReference type="NCBI Taxonomy" id="46162"/>
    <lineage>
        <taxon>Bacteria</taxon>
        <taxon>Bacillati</taxon>
        <taxon>Actinomycetota</taxon>
        <taxon>Actinomycetes</taxon>
        <taxon>Streptosporangiales</taxon>
        <taxon>Thermomonosporaceae</taxon>
        <taxon>Actinocorallia</taxon>
    </lineage>
</organism>
<dbReference type="Pfam" id="PF00664">
    <property type="entry name" value="ABC_membrane"/>
    <property type="match status" value="1"/>
</dbReference>
<keyword evidence="2 6" id="KW-0812">Transmembrane</keyword>
<reference evidence="9 10" key="1">
    <citation type="journal article" date="2019" name="Int. J. Syst. Evol. Microbiol.">
        <title>The Global Catalogue of Microorganisms (GCM) 10K type strain sequencing project: providing services to taxonomists for standard genome sequencing and annotation.</title>
        <authorList>
            <consortium name="The Broad Institute Genomics Platform"/>
            <consortium name="The Broad Institute Genome Sequencing Center for Infectious Disease"/>
            <person name="Wu L."/>
            <person name="Ma J."/>
        </authorList>
    </citation>
    <scope>NUCLEOTIDE SEQUENCE [LARGE SCALE GENOMIC DNA]</scope>
    <source>
        <strain evidence="9 10">JCM 10696</strain>
    </source>
</reference>
<dbReference type="PROSITE" id="PS00211">
    <property type="entry name" value="ABC_TRANSPORTER_1"/>
    <property type="match status" value="1"/>
</dbReference>
<feature type="region of interest" description="Disordered" evidence="5">
    <location>
        <begin position="1"/>
        <end position="23"/>
    </location>
</feature>
<dbReference type="PANTHER" id="PTHR43394">
    <property type="entry name" value="ATP-DEPENDENT PERMEASE MDL1, MITOCHONDRIAL"/>
    <property type="match status" value="1"/>
</dbReference>
<evidence type="ECO:0000256" key="5">
    <source>
        <dbReference type="SAM" id="MobiDB-lite"/>
    </source>
</evidence>
<dbReference type="InterPro" id="IPR017871">
    <property type="entry name" value="ABC_transporter-like_CS"/>
</dbReference>
<keyword evidence="4 6" id="KW-0472">Membrane</keyword>
<comment type="subcellular location">
    <subcellularLocation>
        <location evidence="1">Cell membrane</location>
        <topology evidence="1">Multi-pass membrane protein</topology>
    </subcellularLocation>
</comment>
<dbReference type="RefSeq" id="WP_344247365.1">
    <property type="nucleotide sequence ID" value="NZ_BAAAHH010000061.1"/>
</dbReference>
<feature type="compositionally biased region" description="Basic and acidic residues" evidence="5">
    <location>
        <begin position="12"/>
        <end position="23"/>
    </location>
</feature>
<evidence type="ECO:0000256" key="6">
    <source>
        <dbReference type="SAM" id="Phobius"/>
    </source>
</evidence>
<dbReference type="PROSITE" id="PS50929">
    <property type="entry name" value="ABC_TM1F"/>
    <property type="match status" value="1"/>
</dbReference>
<keyword evidence="10" id="KW-1185">Reference proteome</keyword>
<keyword evidence="9" id="KW-0067">ATP-binding</keyword>
<feature type="transmembrane region" description="Helical" evidence="6">
    <location>
        <begin position="267"/>
        <end position="287"/>
    </location>
</feature>
<dbReference type="SUPFAM" id="SSF90123">
    <property type="entry name" value="ABC transporter transmembrane region"/>
    <property type="match status" value="1"/>
</dbReference>
<comment type="caution">
    <text evidence="9">The sequence shown here is derived from an EMBL/GenBank/DDBJ whole genome shotgun (WGS) entry which is preliminary data.</text>
</comment>
<evidence type="ECO:0000256" key="2">
    <source>
        <dbReference type="ARBA" id="ARBA00022692"/>
    </source>
</evidence>
<dbReference type="InterPro" id="IPR036640">
    <property type="entry name" value="ABC1_TM_sf"/>
</dbReference>
<dbReference type="InterPro" id="IPR039421">
    <property type="entry name" value="Type_1_exporter"/>
</dbReference>
<dbReference type="Gene3D" id="1.20.1560.10">
    <property type="entry name" value="ABC transporter type 1, transmembrane domain"/>
    <property type="match status" value="1"/>
</dbReference>
<dbReference type="Pfam" id="PF00005">
    <property type="entry name" value="ABC_tran"/>
    <property type="match status" value="1"/>
</dbReference>
<evidence type="ECO:0000259" key="7">
    <source>
        <dbReference type="PROSITE" id="PS50893"/>
    </source>
</evidence>
<dbReference type="GO" id="GO:0005524">
    <property type="term" value="F:ATP binding"/>
    <property type="evidence" value="ECO:0007669"/>
    <property type="project" value="UniProtKB-KW"/>
</dbReference>
<sequence length="585" mass="60730">MRGAPSAVLARRPADAADTEHRGDAAVPATPWRFLLRGVTRNKARMAGFLLLLTLWQLCETLVPVMIGLIIDRAVATSDWRELALGGGGLVLLFGVLSYAYRFGARLGFGVIQRERHRIRAEIARRALDARGVRTDALTGETLSLATSDTDSVVFALRSLGYSLAAAGSLALSAWVLLDLHTGLGLVVLIGVPVVMAAVQALGPLVSRRARDQQAGTAHATGIAVDLVRGLRVLQGIGAEDRAAARYREVSRRARIAGIRGAQTHGAMLGLTSLLSGAFLALVAFLAGDLALSGEITVGGLVTVVGLSQYLAEPIETVGGIGAQAAQAHASAGRILTHLTGPPLVAAGTRTPPPDGAELRLDGLNGRHLAGLSALSRPGEMLGLAFEDPACAGELLDALAVGSASITLGGVPLDELSTEARRARLVVAPHHVDLFEGTLRDNIDPAGALDDDALDAVLAASASADVADPDSGGTDRPVSSGGASYSGGQRQRVALARALASRAPVLVLHDPTTAVDAVTEHRIAAGVRDLRHRTGSALTTWLVTCSPALLARCDRVLLVRGGAVADEGAHRDLVAKPEYRELVLR</sequence>
<dbReference type="InterPro" id="IPR003439">
    <property type="entry name" value="ABC_transporter-like_ATP-bd"/>
</dbReference>
<evidence type="ECO:0000256" key="3">
    <source>
        <dbReference type="ARBA" id="ARBA00022989"/>
    </source>
</evidence>
<evidence type="ECO:0000256" key="4">
    <source>
        <dbReference type="ARBA" id="ARBA00023136"/>
    </source>
</evidence>